<sequence length="179" mass="19987">MAAKVYVGGLGNSGDKQELWRTFSKFGVLRDVWVARNPPGFAFVEYEDIRDAEDAVKGMDGKRLGDNKLRVEISKTRNRGGSRGGGRGGGRSGGRDGGGRDGGGRDGGYRDGGYRDGGSRFDRREDFRRDDDYGGRSYSDQRFSQPRRRSPPPRPQEHSPQGRYSRRRSRSRSPVKHSD</sequence>
<dbReference type="SMART" id="SM00360">
    <property type="entry name" value="RRM"/>
    <property type="match status" value="1"/>
</dbReference>
<feature type="compositionally biased region" description="Gly residues" evidence="2">
    <location>
        <begin position="81"/>
        <end position="92"/>
    </location>
</feature>
<dbReference type="FunFam" id="3.30.70.330:FF:001074">
    <property type="entry name" value="Splicing factor, arginine/serine-rich 7"/>
    <property type="match status" value="1"/>
</dbReference>
<keyword evidence="5" id="KW-1185">Reference proteome</keyword>
<feature type="domain" description="RRM" evidence="3">
    <location>
        <begin position="3"/>
        <end position="76"/>
    </location>
</feature>
<dbReference type="SUPFAM" id="SSF54928">
    <property type="entry name" value="RNA-binding domain, RBD"/>
    <property type="match status" value="1"/>
</dbReference>
<dbReference type="OrthoDB" id="5970at2759"/>
<dbReference type="CDD" id="cd12373">
    <property type="entry name" value="RRM_SRSF3_like"/>
    <property type="match status" value="1"/>
</dbReference>
<gene>
    <name evidence="4" type="ORF">OS493_015884</name>
</gene>
<organism evidence="4 5">
    <name type="scientific">Desmophyllum pertusum</name>
    <dbReference type="NCBI Taxonomy" id="174260"/>
    <lineage>
        <taxon>Eukaryota</taxon>
        <taxon>Metazoa</taxon>
        <taxon>Cnidaria</taxon>
        <taxon>Anthozoa</taxon>
        <taxon>Hexacorallia</taxon>
        <taxon>Scleractinia</taxon>
        <taxon>Caryophylliina</taxon>
        <taxon>Caryophylliidae</taxon>
        <taxon>Desmophyllum</taxon>
    </lineage>
</organism>
<dbReference type="GO" id="GO:0003723">
    <property type="term" value="F:RNA binding"/>
    <property type="evidence" value="ECO:0007669"/>
    <property type="project" value="UniProtKB-UniRule"/>
</dbReference>
<feature type="compositionally biased region" description="Low complexity" evidence="2">
    <location>
        <begin position="135"/>
        <end position="144"/>
    </location>
</feature>
<reference evidence="4" key="1">
    <citation type="submission" date="2023-01" db="EMBL/GenBank/DDBJ databases">
        <title>Genome assembly of the deep-sea coral Lophelia pertusa.</title>
        <authorList>
            <person name="Herrera S."/>
            <person name="Cordes E."/>
        </authorList>
    </citation>
    <scope>NUCLEOTIDE SEQUENCE</scope>
    <source>
        <strain evidence="4">USNM1676648</strain>
        <tissue evidence="4">Polyp</tissue>
    </source>
</reference>
<dbReference type="Proteomes" id="UP001163046">
    <property type="component" value="Unassembled WGS sequence"/>
</dbReference>
<feature type="compositionally biased region" description="Basic and acidic residues" evidence="2">
    <location>
        <begin position="93"/>
        <end position="134"/>
    </location>
</feature>
<dbReference type="InterPro" id="IPR012677">
    <property type="entry name" value="Nucleotide-bd_a/b_plait_sf"/>
</dbReference>
<evidence type="ECO:0000313" key="4">
    <source>
        <dbReference type="EMBL" id="KAJ7333793.1"/>
    </source>
</evidence>
<keyword evidence="1" id="KW-0694">RNA-binding</keyword>
<proteinExistence type="predicted"/>
<dbReference type="InterPro" id="IPR035979">
    <property type="entry name" value="RBD_domain_sf"/>
</dbReference>
<dbReference type="Gene3D" id="3.30.70.330">
    <property type="match status" value="1"/>
</dbReference>
<dbReference type="InterPro" id="IPR050907">
    <property type="entry name" value="SRSF"/>
</dbReference>
<protein>
    <recommendedName>
        <fullName evidence="3">RRM domain-containing protein</fullName>
    </recommendedName>
</protein>
<name>A0A9X0CF57_9CNID</name>
<evidence type="ECO:0000256" key="2">
    <source>
        <dbReference type="SAM" id="MobiDB-lite"/>
    </source>
</evidence>
<evidence type="ECO:0000256" key="1">
    <source>
        <dbReference type="PROSITE-ProRule" id="PRU00176"/>
    </source>
</evidence>
<dbReference type="EMBL" id="MU827785">
    <property type="protein sequence ID" value="KAJ7333793.1"/>
    <property type="molecule type" value="Genomic_DNA"/>
</dbReference>
<accession>A0A9X0CF57</accession>
<dbReference type="InterPro" id="IPR000504">
    <property type="entry name" value="RRM_dom"/>
</dbReference>
<evidence type="ECO:0000259" key="3">
    <source>
        <dbReference type="PROSITE" id="PS50102"/>
    </source>
</evidence>
<dbReference type="PANTHER" id="PTHR23147">
    <property type="entry name" value="SERINE/ARGININE RICH SPLICING FACTOR"/>
    <property type="match status" value="1"/>
</dbReference>
<comment type="caution">
    <text evidence="4">The sequence shown here is derived from an EMBL/GenBank/DDBJ whole genome shotgun (WGS) entry which is preliminary data.</text>
</comment>
<dbReference type="Pfam" id="PF00076">
    <property type="entry name" value="RRM_1"/>
    <property type="match status" value="1"/>
</dbReference>
<feature type="compositionally biased region" description="Basic residues" evidence="2">
    <location>
        <begin position="164"/>
        <end position="179"/>
    </location>
</feature>
<evidence type="ECO:0000313" key="5">
    <source>
        <dbReference type="Proteomes" id="UP001163046"/>
    </source>
</evidence>
<dbReference type="PROSITE" id="PS50102">
    <property type="entry name" value="RRM"/>
    <property type="match status" value="1"/>
</dbReference>
<dbReference type="AlphaFoldDB" id="A0A9X0CF57"/>
<feature type="region of interest" description="Disordered" evidence="2">
    <location>
        <begin position="67"/>
        <end position="179"/>
    </location>
</feature>